<reference evidence="1" key="1">
    <citation type="submission" date="2014-11" db="EMBL/GenBank/DDBJ databases">
        <authorList>
            <person name="Amaro Gonzalez C."/>
        </authorList>
    </citation>
    <scope>NUCLEOTIDE SEQUENCE</scope>
</reference>
<organism evidence="1">
    <name type="scientific">Anguilla anguilla</name>
    <name type="common">European freshwater eel</name>
    <name type="synonym">Muraena anguilla</name>
    <dbReference type="NCBI Taxonomy" id="7936"/>
    <lineage>
        <taxon>Eukaryota</taxon>
        <taxon>Metazoa</taxon>
        <taxon>Chordata</taxon>
        <taxon>Craniata</taxon>
        <taxon>Vertebrata</taxon>
        <taxon>Euteleostomi</taxon>
        <taxon>Actinopterygii</taxon>
        <taxon>Neopterygii</taxon>
        <taxon>Teleostei</taxon>
        <taxon>Anguilliformes</taxon>
        <taxon>Anguillidae</taxon>
        <taxon>Anguilla</taxon>
    </lineage>
</organism>
<accession>A0A0E9T6H5</accession>
<proteinExistence type="predicted"/>
<dbReference type="AlphaFoldDB" id="A0A0E9T6H5"/>
<protein>
    <submittedName>
        <fullName evidence="1">Uncharacterized protein</fullName>
    </submittedName>
</protein>
<name>A0A0E9T6H5_ANGAN</name>
<reference evidence="1" key="2">
    <citation type="journal article" date="2015" name="Fish Shellfish Immunol.">
        <title>Early steps in the European eel (Anguilla anguilla)-Vibrio vulnificus interaction in the gills: Role of the RtxA13 toxin.</title>
        <authorList>
            <person name="Callol A."/>
            <person name="Pajuelo D."/>
            <person name="Ebbesson L."/>
            <person name="Teles M."/>
            <person name="MacKenzie S."/>
            <person name="Amaro C."/>
        </authorList>
    </citation>
    <scope>NUCLEOTIDE SEQUENCE</scope>
</reference>
<dbReference type="EMBL" id="GBXM01060289">
    <property type="protein sequence ID" value="JAH48288.1"/>
    <property type="molecule type" value="Transcribed_RNA"/>
</dbReference>
<sequence length="27" mass="3294">MNILEKEFLCCHQDITVEYTYSRVINM</sequence>
<evidence type="ECO:0000313" key="1">
    <source>
        <dbReference type="EMBL" id="JAH48288.1"/>
    </source>
</evidence>